<keyword evidence="3" id="KW-1185">Reference proteome</keyword>
<feature type="transmembrane region" description="Helical" evidence="1">
    <location>
        <begin position="156"/>
        <end position="184"/>
    </location>
</feature>
<keyword evidence="1" id="KW-1133">Transmembrane helix</keyword>
<comment type="caution">
    <text evidence="2">The sequence shown here is derived from an EMBL/GenBank/DDBJ whole genome shotgun (WGS) entry which is preliminary data.</text>
</comment>
<feature type="transmembrane region" description="Helical" evidence="1">
    <location>
        <begin position="238"/>
        <end position="260"/>
    </location>
</feature>
<evidence type="ECO:0000313" key="2">
    <source>
        <dbReference type="EMBL" id="NEV01621.1"/>
    </source>
</evidence>
<name>A0A6P1BVA1_9BRAD</name>
<sequence>MYRRWIVVAAILLSASLIQIPVVLNADLGWLLTANEKILAGQTLGVDLFESNPPLSVYMYMPAAMLARMTGVAPEFVVIVLVIIEIAGALLMIDCAARHAGYETRERDVLAWCFALLFAILPGSVFGQREHIAVVALTPFVAITAIRWRGMDPGPVAILVGLGAGLAMSIKPFFALVMGLPIIVAIVRQRSIRPLLTVEASVAAVTAIAYAAVVAVVFPDYLFTYAPMVADAYLPIRMEFVSLILIPISVIGASVGFVRIAASHNVKAWSEATPWLAASVGGAAAFLVQGKGWPYTAFSLCLLAIAAPLLLYRANTMRTSVVTAGVCVIVLIGIYLSTPAPGFPPLEQRVQALAKHPRLLTITDHIALGHPLVRELHGVWVGSSCAQLLAGGAILREQDPNLSDRVRAKLNNVVAFERRQLLTNLRNGHPDVILVDTYLFSTFRFDWLAWAKSDPEIRAELGHFREVEGVGRVRIFISQSQAGEPAPS</sequence>
<accession>A0A6P1BVA1</accession>
<feature type="transmembrane region" description="Helical" evidence="1">
    <location>
        <begin position="109"/>
        <end position="127"/>
    </location>
</feature>
<reference evidence="2 3" key="1">
    <citation type="journal article" date="2020" name="Arch. Microbiol.">
        <title>Bradyrhizobium uaiense sp. nov., a new highly efficient cowpea symbiont.</title>
        <authorList>
            <person name="Cabral Michel D."/>
            <person name="Azarias Guimaraes A."/>
            <person name="Martins da Costa E."/>
            <person name="Soares de Carvalho T."/>
            <person name="Balsanelli E."/>
            <person name="Willems A."/>
            <person name="Maltempi de Souza E."/>
            <person name="de Souza Moreira F.M."/>
        </authorList>
    </citation>
    <scope>NUCLEOTIDE SEQUENCE [LARGE SCALE GENOMIC DNA]</scope>
    <source>
        <strain evidence="2 3">UFLA 03-164</strain>
    </source>
</reference>
<evidence type="ECO:0008006" key="4">
    <source>
        <dbReference type="Google" id="ProtNLM"/>
    </source>
</evidence>
<dbReference type="EMBL" id="VKHP01000259">
    <property type="protein sequence ID" value="NEV01621.1"/>
    <property type="molecule type" value="Genomic_DNA"/>
</dbReference>
<proteinExistence type="predicted"/>
<keyword evidence="1" id="KW-0812">Transmembrane</keyword>
<gene>
    <name evidence="2" type="ORF">FNJ47_39105</name>
</gene>
<evidence type="ECO:0000256" key="1">
    <source>
        <dbReference type="SAM" id="Phobius"/>
    </source>
</evidence>
<evidence type="ECO:0000313" key="3">
    <source>
        <dbReference type="Proteomes" id="UP000468531"/>
    </source>
</evidence>
<organism evidence="2 3">
    <name type="scientific">Bradyrhizobium uaiense</name>
    <dbReference type="NCBI Taxonomy" id="2594946"/>
    <lineage>
        <taxon>Bacteria</taxon>
        <taxon>Pseudomonadati</taxon>
        <taxon>Pseudomonadota</taxon>
        <taxon>Alphaproteobacteria</taxon>
        <taxon>Hyphomicrobiales</taxon>
        <taxon>Nitrobacteraceae</taxon>
        <taxon>Bradyrhizobium</taxon>
    </lineage>
</organism>
<dbReference type="AlphaFoldDB" id="A0A6P1BVA1"/>
<dbReference type="Proteomes" id="UP000468531">
    <property type="component" value="Unassembled WGS sequence"/>
</dbReference>
<feature type="transmembrane region" description="Helical" evidence="1">
    <location>
        <begin position="196"/>
        <end position="218"/>
    </location>
</feature>
<feature type="transmembrane region" description="Helical" evidence="1">
    <location>
        <begin position="295"/>
        <end position="312"/>
    </location>
</feature>
<feature type="transmembrane region" description="Helical" evidence="1">
    <location>
        <begin position="319"/>
        <end position="338"/>
    </location>
</feature>
<protein>
    <recommendedName>
        <fullName evidence="4">Glycosyltransferase RgtA/B/C/D-like domain-containing protein</fullName>
    </recommendedName>
</protein>
<feature type="transmembrane region" description="Helical" evidence="1">
    <location>
        <begin position="76"/>
        <end position="97"/>
    </location>
</feature>
<dbReference type="RefSeq" id="WP_163161097.1">
    <property type="nucleotide sequence ID" value="NZ_VKHP01000259.1"/>
</dbReference>
<keyword evidence="1" id="KW-0472">Membrane</keyword>